<dbReference type="PANTHER" id="PTHR46383:SF1">
    <property type="entry name" value="ASPARTATE AMINOTRANSFERASE"/>
    <property type="match status" value="1"/>
</dbReference>
<comment type="caution">
    <text evidence="13">The sequence shown here is derived from an EMBL/GenBank/DDBJ whole genome shotgun (WGS) entry which is preliminary data.</text>
</comment>
<dbReference type="AlphaFoldDB" id="A0A3R9ZEI1"/>
<protein>
    <recommendedName>
        <fullName evidence="11">Aminotransferase</fullName>
        <ecNumber evidence="11">2.6.1.-</ecNumber>
    </recommendedName>
</protein>
<evidence type="ECO:0000256" key="2">
    <source>
        <dbReference type="ARBA" id="ARBA00002385"/>
    </source>
</evidence>
<dbReference type="InterPro" id="IPR015422">
    <property type="entry name" value="PyrdxlP-dep_Trfase_small"/>
</dbReference>
<dbReference type="EC" id="2.6.1.-" evidence="11"/>
<dbReference type="PROSITE" id="PS00105">
    <property type="entry name" value="AA_TRANSFER_CLASS_1"/>
    <property type="match status" value="1"/>
</dbReference>
<dbReference type="PRINTS" id="PR00753">
    <property type="entry name" value="ACCSYNTHASE"/>
</dbReference>
<comment type="subunit">
    <text evidence="5">Homodimer.</text>
</comment>
<evidence type="ECO:0000256" key="8">
    <source>
        <dbReference type="ARBA" id="ARBA00022898"/>
    </source>
</evidence>
<dbReference type="GO" id="GO:0004069">
    <property type="term" value="F:L-aspartate:2-oxoglutarate aminotransferase activity"/>
    <property type="evidence" value="ECO:0007669"/>
    <property type="project" value="UniProtKB-EC"/>
</dbReference>
<evidence type="ECO:0000256" key="7">
    <source>
        <dbReference type="ARBA" id="ARBA00022679"/>
    </source>
</evidence>
<dbReference type="GO" id="GO:0030170">
    <property type="term" value="F:pyridoxal phosphate binding"/>
    <property type="evidence" value="ECO:0007669"/>
    <property type="project" value="InterPro"/>
</dbReference>
<keyword evidence="8" id="KW-0663">Pyridoxal phosphate</keyword>
<evidence type="ECO:0000256" key="9">
    <source>
        <dbReference type="ARBA" id="ARBA00047771"/>
    </source>
</evidence>
<evidence type="ECO:0000256" key="4">
    <source>
        <dbReference type="ARBA" id="ARBA00007441"/>
    </source>
</evidence>
<dbReference type="InterPro" id="IPR004839">
    <property type="entry name" value="Aminotransferase_I/II_large"/>
</dbReference>
<evidence type="ECO:0000256" key="6">
    <source>
        <dbReference type="ARBA" id="ARBA00022576"/>
    </source>
</evidence>
<name>A0A3R9ZEI1_9RICK</name>
<evidence type="ECO:0000256" key="11">
    <source>
        <dbReference type="RuleBase" id="RU000481"/>
    </source>
</evidence>
<accession>A0A3R9ZEI1</accession>
<dbReference type="Gene3D" id="3.90.1150.10">
    <property type="entry name" value="Aspartate Aminotransferase, domain 1"/>
    <property type="match status" value="1"/>
</dbReference>
<dbReference type="FunFam" id="3.40.640.10:FF:000033">
    <property type="entry name" value="Aspartate aminotransferase"/>
    <property type="match status" value="1"/>
</dbReference>
<dbReference type="GO" id="GO:0005737">
    <property type="term" value="C:cytoplasm"/>
    <property type="evidence" value="ECO:0007669"/>
    <property type="project" value="UniProtKB-SubCell"/>
</dbReference>
<organism evidence="13 14">
    <name type="scientific">Candidatus Aquarickettsia rohweri</name>
    <dbReference type="NCBI Taxonomy" id="2602574"/>
    <lineage>
        <taxon>Bacteria</taxon>
        <taxon>Pseudomonadati</taxon>
        <taxon>Pseudomonadota</taxon>
        <taxon>Alphaproteobacteria</taxon>
        <taxon>Rickettsiales</taxon>
        <taxon>Candidatus Midichloriaceae</taxon>
        <taxon>Candidatus Aquarickettsia</taxon>
    </lineage>
</organism>
<gene>
    <name evidence="13" type="ORF">EIC27_06175</name>
</gene>
<dbReference type="InterPro" id="IPR015424">
    <property type="entry name" value="PyrdxlP-dep_Trfase"/>
</dbReference>
<dbReference type="OrthoDB" id="9804407at2"/>
<dbReference type="PANTHER" id="PTHR46383">
    <property type="entry name" value="ASPARTATE AMINOTRANSFERASE"/>
    <property type="match status" value="1"/>
</dbReference>
<dbReference type="Proteomes" id="UP000279470">
    <property type="component" value="Unassembled WGS sequence"/>
</dbReference>
<comment type="similarity">
    <text evidence="4 11">Belongs to the class-I pyridoxal-phosphate-dependent aminotransferase family.</text>
</comment>
<proteinExistence type="inferred from homology"/>
<comment type="cofactor">
    <cofactor evidence="1 11">
        <name>pyridoxal 5'-phosphate</name>
        <dbReference type="ChEBI" id="CHEBI:597326"/>
    </cofactor>
</comment>
<comment type="subcellular location">
    <subcellularLocation>
        <location evidence="3">Cytoplasm</location>
    </subcellularLocation>
</comment>
<feature type="domain" description="Aminotransferase class I/classII large" evidence="12">
    <location>
        <begin position="33"/>
        <end position="395"/>
    </location>
</feature>
<sequence>MNTNLISKRLELIKPSPTLAVTAKAKALKAEGKDVIGLGAGEPDFDTPENVKQAAYDAIKSGKTKYTPVDGIPELKEAIVKKFNKENRLNYELNNITVGCGAKHVIFNIISATINPGDEVIIPSPYWVSYPDMVLINGGKPVIATTSIVDNFKLTPKILKNHITNQTKLLILNSPSNPTGSCYSENELSELANVLKDYPNIYIISDDIYEHIRYQNNQFQNIANINEEMQNRTFVVNGVSKAYSMTGWRIGYAAGSKEAIKAVAKIQSQSTSNPCSISQYASVEALSENSYEFIEKNKIVFKDRLDLVLEKLSKIKGIKIKEPDGAFYVFPNCQNLIGSKTPSGKQINNCTDFGEYLLEEVLVAVVPGIAFGSENHFRVSYAISNENLIEACSRIKAACEKLT</sequence>
<dbReference type="SUPFAM" id="SSF53383">
    <property type="entry name" value="PLP-dependent transferases"/>
    <property type="match status" value="1"/>
</dbReference>
<dbReference type="Pfam" id="PF00155">
    <property type="entry name" value="Aminotran_1_2"/>
    <property type="match status" value="1"/>
</dbReference>
<dbReference type="GO" id="GO:0033854">
    <property type="term" value="F:glutamate-prephenate aminotransferase activity"/>
    <property type="evidence" value="ECO:0007669"/>
    <property type="project" value="UniProtKB-EC"/>
</dbReference>
<dbReference type="CDD" id="cd00609">
    <property type="entry name" value="AAT_like"/>
    <property type="match status" value="1"/>
</dbReference>
<evidence type="ECO:0000256" key="3">
    <source>
        <dbReference type="ARBA" id="ARBA00004496"/>
    </source>
</evidence>
<dbReference type="InterPro" id="IPR015421">
    <property type="entry name" value="PyrdxlP-dep_Trfase_major"/>
</dbReference>
<evidence type="ECO:0000259" key="12">
    <source>
        <dbReference type="Pfam" id="PF00155"/>
    </source>
</evidence>
<evidence type="ECO:0000256" key="5">
    <source>
        <dbReference type="ARBA" id="ARBA00011738"/>
    </source>
</evidence>
<keyword evidence="7 11" id="KW-0808">Transferase</keyword>
<comment type="catalytic activity">
    <reaction evidence="10">
        <text>L-aspartate + 2-oxoglutarate = oxaloacetate + L-glutamate</text>
        <dbReference type="Rhea" id="RHEA:21824"/>
        <dbReference type="ChEBI" id="CHEBI:16452"/>
        <dbReference type="ChEBI" id="CHEBI:16810"/>
        <dbReference type="ChEBI" id="CHEBI:29985"/>
        <dbReference type="ChEBI" id="CHEBI:29991"/>
        <dbReference type="EC" id="2.6.1.1"/>
    </reaction>
</comment>
<dbReference type="InterPro" id="IPR050596">
    <property type="entry name" value="AspAT/PAT-like"/>
</dbReference>
<comment type="catalytic activity">
    <reaction evidence="9">
        <text>L-arogenate + 2-oxoglutarate = prephenate + L-glutamate</text>
        <dbReference type="Rhea" id="RHEA:22880"/>
        <dbReference type="ChEBI" id="CHEBI:16810"/>
        <dbReference type="ChEBI" id="CHEBI:29934"/>
        <dbReference type="ChEBI" id="CHEBI:29985"/>
        <dbReference type="ChEBI" id="CHEBI:58180"/>
        <dbReference type="EC" id="2.6.1.79"/>
    </reaction>
</comment>
<dbReference type="EMBL" id="RXFM01000104">
    <property type="protein sequence ID" value="RST62528.1"/>
    <property type="molecule type" value="Genomic_DNA"/>
</dbReference>
<dbReference type="Gene3D" id="3.40.640.10">
    <property type="entry name" value="Type I PLP-dependent aspartate aminotransferase-like (Major domain)"/>
    <property type="match status" value="1"/>
</dbReference>
<evidence type="ECO:0000313" key="13">
    <source>
        <dbReference type="EMBL" id="RST62528.1"/>
    </source>
</evidence>
<evidence type="ECO:0000313" key="14">
    <source>
        <dbReference type="Proteomes" id="UP000279470"/>
    </source>
</evidence>
<reference evidence="14" key="1">
    <citation type="submission" date="2018-11" db="EMBL/GenBank/DDBJ databases">
        <title>Phylogenetic, genomic, and biogeographic characterization of a novel and ubiquitous marine invertebrate-associated Rickettsiales parasite, Candidatus Marinoinvertebrata rohwerii, gen. nov., sp. nov.</title>
        <authorList>
            <person name="Klinges J.G."/>
            <person name="Rosales S.M."/>
            <person name="Mcminds R."/>
            <person name="Shaver E.C."/>
            <person name="Shantz A."/>
            <person name="Peters E.C."/>
            <person name="Burkepile D.E."/>
            <person name="Silliman B.R."/>
            <person name="Vega Thurber R.L."/>
        </authorList>
    </citation>
    <scope>NUCLEOTIDE SEQUENCE [LARGE SCALE GENOMIC DNA]</scope>
    <source>
        <strain evidence="14">a_cerv_44</strain>
    </source>
</reference>
<evidence type="ECO:0000256" key="10">
    <source>
        <dbReference type="ARBA" id="ARBA00049185"/>
    </source>
</evidence>
<dbReference type="RefSeq" id="WP_126045201.1">
    <property type="nucleotide sequence ID" value="NZ_RXFM01000104.1"/>
</dbReference>
<keyword evidence="6 11" id="KW-0032">Aminotransferase</keyword>
<dbReference type="GO" id="GO:0006520">
    <property type="term" value="P:amino acid metabolic process"/>
    <property type="evidence" value="ECO:0007669"/>
    <property type="project" value="InterPro"/>
</dbReference>
<dbReference type="InterPro" id="IPR004838">
    <property type="entry name" value="NHTrfase_class1_PyrdxlP-BS"/>
</dbReference>
<keyword evidence="14" id="KW-1185">Reference proteome</keyword>
<evidence type="ECO:0000256" key="1">
    <source>
        <dbReference type="ARBA" id="ARBA00001933"/>
    </source>
</evidence>
<comment type="function">
    <text evidence="2">Catalyzes the reversible conversion of aspartate and 2-oxoglutarate to glutamate and oxaloacetate. Can also transaminate prephenate in the presence of glutamate.</text>
</comment>